<dbReference type="Proteomes" id="UP000308181">
    <property type="component" value="Unassembled WGS sequence"/>
</dbReference>
<keyword evidence="2" id="KW-0808">Transferase</keyword>
<organism evidence="2 3">
    <name type="scientific">Pedobacter cryophilus</name>
    <dbReference type="NCBI Taxonomy" id="2571271"/>
    <lineage>
        <taxon>Bacteria</taxon>
        <taxon>Pseudomonadati</taxon>
        <taxon>Bacteroidota</taxon>
        <taxon>Sphingobacteriia</taxon>
        <taxon>Sphingobacteriales</taxon>
        <taxon>Sphingobacteriaceae</taxon>
        <taxon>Pedobacter</taxon>
    </lineage>
</organism>
<keyword evidence="3" id="KW-1185">Reference proteome</keyword>
<dbReference type="SUPFAM" id="SSF53756">
    <property type="entry name" value="UDP-Glycosyltransferase/glycogen phosphorylase"/>
    <property type="match status" value="1"/>
</dbReference>
<dbReference type="Pfam" id="PF00534">
    <property type="entry name" value="Glycos_transf_1"/>
    <property type="match status" value="1"/>
</dbReference>
<protein>
    <submittedName>
        <fullName evidence="2">Glycosyltransferase</fullName>
    </submittedName>
</protein>
<dbReference type="AlphaFoldDB" id="A0A4U1C0M6"/>
<dbReference type="PANTHER" id="PTHR12526:SF638">
    <property type="entry name" value="SPORE COAT PROTEIN SA"/>
    <property type="match status" value="1"/>
</dbReference>
<feature type="domain" description="Glycosyl transferase family 1" evidence="1">
    <location>
        <begin position="174"/>
        <end position="331"/>
    </location>
</feature>
<sequence length="362" mass="41068">MTKKVLFITSGMCKGGAETQLIKVALFLRSLQYNVLIISLTPINEFDIDYQKEGIPVVFLKSWKLQAFSNASLLYKTVKAFKPDTVIAFMFIAIIFARLLKKIFHFKLISSIRIGVLTKKWYIPFRATTGLDDAVVYNSLASKLNFEDNGLIDKKGIVINNGISIPDLKNNSNLSLPKGQFVWVCVAHFRWNKDYKTLFKAIAILKGLNFRVDIIGEYNNQNSPFNLINELKIQEYVRVLGFKQNATQYLEYADAFVLSSFSEGMPNALLEAMAYSKPVVVTNIDCNNELLHGSKCGFLSEKENEQDLAAKMLKMMRMTAQERANLGQKGRIHVQENFSEAGVMNSWLNIIKQHSPHEDLLV</sequence>
<dbReference type="InterPro" id="IPR001296">
    <property type="entry name" value="Glyco_trans_1"/>
</dbReference>
<evidence type="ECO:0000313" key="3">
    <source>
        <dbReference type="Proteomes" id="UP000308181"/>
    </source>
</evidence>
<dbReference type="GO" id="GO:0016757">
    <property type="term" value="F:glycosyltransferase activity"/>
    <property type="evidence" value="ECO:0007669"/>
    <property type="project" value="InterPro"/>
</dbReference>
<dbReference type="PANTHER" id="PTHR12526">
    <property type="entry name" value="GLYCOSYLTRANSFERASE"/>
    <property type="match status" value="1"/>
</dbReference>
<dbReference type="RefSeq" id="WP_136826195.1">
    <property type="nucleotide sequence ID" value="NZ_SWBP01000003.1"/>
</dbReference>
<evidence type="ECO:0000259" key="1">
    <source>
        <dbReference type="Pfam" id="PF00534"/>
    </source>
</evidence>
<gene>
    <name evidence="2" type="ORF">FA046_09630</name>
</gene>
<comment type="caution">
    <text evidence="2">The sequence shown here is derived from an EMBL/GenBank/DDBJ whole genome shotgun (WGS) entry which is preliminary data.</text>
</comment>
<proteinExistence type="predicted"/>
<dbReference type="OrthoDB" id="791981at2"/>
<evidence type="ECO:0000313" key="2">
    <source>
        <dbReference type="EMBL" id="TKB97620.1"/>
    </source>
</evidence>
<reference evidence="2 3" key="1">
    <citation type="submission" date="2019-04" db="EMBL/GenBank/DDBJ databases">
        <title>Pedobacter sp. AR-3-17 sp. nov., isolated from Arctic soil.</title>
        <authorList>
            <person name="Dahal R.H."/>
            <person name="Kim D.-U."/>
        </authorList>
    </citation>
    <scope>NUCLEOTIDE SEQUENCE [LARGE SCALE GENOMIC DNA]</scope>
    <source>
        <strain evidence="2 3">AR-3-17</strain>
    </source>
</reference>
<accession>A0A4U1C0M6</accession>
<name>A0A4U1C0M6_9SPHI</name>
<dbReference type="Gene3D" id="3.40.50.2000">
    <property type="entry name" value="Glycogen Phosphorylase B"/>
    <property type="match status" value="2"/>
</dbReference>
<dbReference type="EMBL" id="SWBP01000003">
    <property type="protein sequence ID" value="TKB97620.1"/>
    <property type="molecule type" value="Genomic_DNA"/>
</dbReference>